<dbReference type="PANTHER" id="PTHR11136">
    <property type="entry name" value="FOLYLPOLYGLUTAMATE SYNTHASE-RELATED"/>
    <property type="match status" value="1"/>
</dbReference>
<comment type="catalytic activity">
    <reaction evidence="17">
        <text>(6S)-5,6,7,8-tetrahydrofolyl-(gamma-L-Glu)(n) + L-glutamate + ATP = (6S)-5,6,7,8-tetrahydrofolyl-(gamma-L-Glu)(n+1) + ADP + phosphate + H(+)</text>
        <dbReference type="Rhea" id="RHEA:10580"/>
        <dbReference type="Rhea" id="RHEA-COMP:14738"/>
        <dbReference type="Rhea" id="RHEA-COMP:14740"/>
        <dbReference type="ChEBI" id="CHEBI:15378"/>
        <dbReference type="ChEBI" id="CHEBI:29985"/>
        <dbReference type="ChEBI" id="CHEBI:30616"/>
        <dbReference type="ChEBI" id="CHEBI:43474"/>
        <dbReference type="ChEBI" id="CHEBI:141005"/>
        <dbReference type="ChEBI" id="CHEBI:456216"/>
        <dbReference type="EC" id="6.3.2.17"/>
    </reaction>
</comment>
<keyword evidence="13" id="KW-0289">Folate biosynthesis</keyword>
<comment type="pathway">
    <text evidence="3">Cofactor biosynthesis; tetrahydrofolylpolyglutamate biosynthesis.</text>
</comment>
<dbReference type="SUPFAM" id="SSF53623">
    <property type="entry name" value="MurD-like peptide ligases, catalytic domain"/>
    <property type="match status" value="1"/>
</dbReference>
<dbReference type="PROSITE" id="PS01012">
    <property type="entry name" value="FOLYLPOLYGLU_SYNT_2"/>
    <property type="match status" value="1"/>
</dbReference>
<dbReference type="SUPFAM" id="SSF53244">
    <property type="entry name" value="MurD-like peptide ligases, peptide-binding domain"/>
    <property type="match status" value="1"/>
</dbReference>
<dbReference type="InterPro" id="IPR013221">
    <property type="entry name" value="Mur_ligase_cen"/>
</dbReference>
<evidence type="ECO:0000256" key="16">
    <source>
        <dbReference type="ARBA" id="ARBA00032510"/>
    </source>
</evidence>
<proteinExistence type="inferred from homology"/>
<sequence length="442" mass="49708">MNNHTSHLTATSPLSEWLSYLENHHIKAIDLGLERVGFVAEKLNLLKPAPFVITVGGTNGKGSTCRFLEITLLNAGFKVGVYSSPHLLRYNERVRIQNQELSDEQHTASFFFIEQNKTESLTYFEFSTLSALHLFKQANLDIVILEVGLGGRLDATNIVDNDLAVITTIDIDHTDFLGETREKIAYEKAGIFRANKPVVIGDQNIPHTMMHQAQKLGCILSCRNIDWEFKIEQNYWQWRGKKIQLNNLPFCQIPLENAATALAAIELLPFDVSNEIIIKALKEVYLTGRFQTIQPEYLATFAKLLKLPVGDFPQIIIDVGHNPQAANYLAEKLISLKLQKQGSIIAVCGILKDKDEAGIFSPLLSVIDKWYCISLQGYRGQKGEELREKLLQLSPKTISERYHSILKGVESAVKNGNKNDIIIIFGSFYTVSSFLNSIENLD</sequence>
<evidence type="ECO:0000256" key="5">
    <source>
        <dbReference type="ARBA" id="ARBA00013023"/>
    </source>
</evidence>
<keyword evidence="9" id="KW-0479">Metal-binding</keyword>
<evidence type="ECO:0000256" key="8">
    <source>
        <dbReference type="ARBA" id="ARBA00022598"/>
    </source>
</evidence>
<dbReference type="InterPro" id="IPR004101">
    <property type="entry name" value="Mur_ligase_C"/>
</dbReference>
<dbReference type="InterPro" id="IPR001645">
    <property type="entry name" value="Folylpolyglutamate_synth"/>
</dbReference>
<evidence type="ECO:0000259" key="22">
    <source>
        <dbReference type="Pfam" id="PF02875"/>
    </source>
</evidence>
<comment type="catalytic activity">
    <reaction evidence="20">
        <text>7,8-dihydropteroate + L-glutamate + ATP = 7,8-dihydrofolate + ADP + phosphate + H(+)</text>
        <dbReference type="Rhea" id="RHEA:23584"/>
        <dbReference type="ChEBI" id="CHEBI:15378"/>
        <dbReference type="ChEBI" id="CHEBI:17839"/>
        <dbReference type="ChEBI" id="CHEBI:29985"/>
        <dbReference type="ChEBI" id="CHEBI:30616"/>
        <dbReference type="ChEBI" id="CHEBI:43474"/>
        <dbReference type="ChEBI" id="CHEBI:57451"/>
        <dbReference type="ChEBI" id="CHEBI:456216"/>
        <dbReference type="EC" id="6.3.2.12"/>
    </reaction>
</comment>
<accession>A0ABX3KX81</accession>
<keyword evidence="12" id="KW-0460">Magnesium</keyword>
<dbReference type="PANTHER" id="PTHR11136:SF0">
    <property type="entry name" value="DIHYDROFOLATE SYNTHETASE-RELATED"/>
    <property type="match status" value="1"/>
</dbReference>
<comment type="catalytic activity">
    <reaction evidence="18">
        <text>10-formyltetrahydrofolyl-(gamma-L-Glu)(n) + L-glutamate + ATP = 10-formyltetrahydrofolyl-(gamma-L-Glu)(n+1) + ADP + phosphate + H(+)</text>
        <dbReference type="Rhea" id="RHEA:51904"/>
        <dbReference type="Rhea" id="RHEA-COMP:13088"/>
        <dbReference type="Rhea" id="RHEA-COMP:14300"/>
        <dbReference type="ChEBI" id="CHEBI:15378"/>
        <dbReference type="ChEBI" id="CHEBI:29985"/>
        <dbReference type="ChEBI" id="CHEBI:30616"/>
        <dbReference type="ChEBI" id="CHEBI:43474"/>
        <dbReference type="ChEBI" id="CHEBI:134413"/>
        <dbReference type="ChEBI" id="CHEBI:456216"/>
        <dbReference type="EC" id="6.3.2.17"/>
    </reaction>
</comment>
<evidence type="ECO:0000256" key="18">
    <source>
        <dbReference type="ARBA" id="ARBA00047808"/>
    </source>
</evidence>
<evidence type="ECO:0000256" key="11">
    <source>
        <dbReference type="ARBA" id="ARBA00022840"/>
    </source>
</evidence>
<reference evidence="24 25" key="1">
    <citation type="submission" date="2016-10" db="EMBL/GenBank/DDBJ databases">
        <title>Rodentibacter gen. nov. and new species.</title>
        <authorList>
            <person name="Christensen H."/>
        </authorList>
    </citation>
    <scope>NUCLEOTIDE SEQUENCE [LARGE SCALE GENOMIC DNA]</scope>
    <source>
        <strain evidence="24 25">1998236014</strain>
    </source>
</reference>
<feature type="domain" description="Mur ligase C-terminal" evidence="22">
    <location>
        <begin position="314"/>
        <end position="428"/>
    </location>
</feature>
<dbReference type="PIRSF" id="PIRSF001563">
    <property type="entry name" value="Folylpolyglu_synth"/>
    <property type="match status" value="1"/>
</dbReference>
<evidence type="ECO:0000256" key="2">
    <source>
        <dbReference type="ARBA" id="ARBA00004799"/>
    </source>
</evidence>
<name>A0ABX3KX81_9PAST</name>
<dbReference type="Pfam" id="PF08245">
    <property type="entry name" value="Mur_ligase_M"/>
    <property type="match status" value="1"/>
</dbReference>
<dbReference type="EC" id="6.3.2.12" evidence="5"/>
<comment type="similarity">
    <text evidence="4 21">Belongs to the folylpolyglutamate synthase family.</text>
</comment>
<evidence type="ECO:0000256" key="12">
    <source>
        <dbReference type="ARBA" id="ARBA00022842"/>
    </source>
</evidence>
<dbReference type="Gene3D" id="3.90.190.20">
    <property type="entry name" value="Mur ligase, C-terminal domain"/>
    <property type="match status" value="1"/>
</dbReference>
<dbReference type="EC" id="6.3.2.17" evidence="6"/>
<evidence type="ECO:0000313" key="25">
    <source>
        <dbReference type="Proteomes" id="UP000188820"/>
    </source>
</evidence>
<evidence type="ECO:0000256" key="9">
    <source>
        <dbReference type="ARBA" id="ARBA00022723"/>
    </source>
</evidence>
<keyword evidence="8 21" id="KW-0436">Ligase</keyword>
<evidence type="ECO:0000256" key="17">
    <source>
        <dbReference type="ARBA" id="ARBA00047493"/>
    </source>
</evidence>
<comment type="pathway">
    <text evidence="2">Cofactor biosynthesis; tetrahydrofolate biosynthesis; 7,8-dihydrofolate from 2-amino-4-hydroxy-6-hydroxymethyl-7,8-dihydropteridine diphosphate and 4-aminobenzoate: step 2/2.</text>
</comment>
<organism evidence="24 25">
    <name type="scientific">Rodentibacter caecimuris</name>
    <dbReference type="NCBI Taxonomy" id="1796644"/>
    <lineage>
        <taxon>Bacteria</taxon>
        <taxon>Pseudomonadati</taxon>
        <taxon>Pseudomonadota</taxon>
        <taxon>Gammaproteobacteria</taxon>
        <taxon>Pasteurellales</taxon>
        <taxon>Pasteurellaceae</taxon>
        <taxon>Rodentibacter</taxon>
    </lineage>
</organism>
<dbReference type="RefSeq" id="WP_077463354.1">
    <property type="nucleotide sequence ID" value="NZ_MLAA01000025.1"/>
</dbReference>
<dbReference type="InterPro" id="IPR036615">
    <property type="entry name" value="Mur_ligase_C_dom_sf"/>
</dbReference>
<evidence type="ECO:0000256" key="6">
    <source>
        <dbReference type="ARBA" id="ARBA00013025"/>
    </source>
</evidence>
<dbReference type="NCBIfam" id="TIGR01499">
    <property type="entry name" value="folC"/>
    <property type="match status" value="1"/>
</dbReference>
<comment type="catalytic activity">
    <reaction evidence="19">
        <text>(6R)-5,10-methylenetetrahydrofolyl-(gamma-L-Glu)(n) + L-glutamate + ATP = (6R)-5,10-methylenetetrahydrofolyl-(gamma-L-Glu)(n+1) + ADP + phosphate + H(+)</text>
        <dbReference type="Rhea" id="RHEA:51912"/>
        <dbReference type="Rhea" id="RHEA-COMP:13257"/>
        <dbReference type="Rhea" id="RHEA-COMP:13258"/>
        <dbReference type="ChEBI" id="CHEBI:15378"/>
        <dbReference type="ChEBI" id="CHEBI:29985"/>
        <dbReference type="ChEBI" id="CHEBI:30616"/>
        <dbReference type="ChEBI" id="CHEBI:43474"/>
        <dbReference type="ChEBI" id="CHEBI:136572"/>
        <dbReference type="ChEBI" id="CHEBI:456216"/>
        <dbReference type="EC" id="6.3.2.17"/>
    </reaction>
</comment>
<evidence type="ECO:0000256" key="19">
    <source>
        <dbReference type="ARBA" id="ARBA00049035"/>
    </source>
</evidence>
<evidence type="ECO:0000256" key="3">
    <source>
        <dbReference type="ARBA" id="ARBA00005150"/>
    </source>
</evidence>
<keyword evidence="10 21" id="KW-0547">Nucleotide-binding</keyword>
<evidence type="ECO:0000256" key="10">
    <source>
        <dbReference type="ARBA" id="ARBA00022741"/>
    </source>
</evidence>
<dbReference type="NCBIfam" id="NF008101">
    <property type="entry name" value="PRK10846.1"/>
    <property type="match status" value="1"/>
</dbReference>
<evidence type="ECO:0000256" key="21">
    <source>
        <dbReference type="PIRNR" id="PIRNR001563"/>
    </source>
</evidence>
<keyword evidence="11 21" id="KW-0067">ATP-binding</keyword>
<evidence type="ECO:0000256" key="14">
    <source>
        <dbReference type="ARBA" id="ARBA00030048"/>
    </source>
</evidence>
<evidence type="ECO:0000256" key="20">
    <source>
        <dbReference type="ARBA" id="ARBA00049161"/>
    </source>
</evidence>
<evidence type="ECO:0000256" key="4">
    <source>
        <dbReference type="ARBA" id="ARBA00008276"/>
    </source>
</evidence>
<evidence type="ECO:0000256" key="15">
    <source>
        <dbReference type="ARBA" id="ARBA00030592"/>
    </source>
</evidence>
<evidence type="ECO:0000259" key="23">
    <source>
        <dbReference type="Pfam" id="PF08245"/>
    </source>
</evidence>
<dbReference type="Proteomes" id="UP000188820">
    <property type="component" value="Unassembled WGS sequence"/>
</dbReference>
<comment type="function">
    <text evidence="1">Functions in two distinct reactions of the de novo folate biosynthetic pathway. Catalyzes the addition of a glutamate residue to dihydropteroate (7,8-dihydropteroate or H2Pte) to form dihydrofolate (7,8-dihydrofolate monoglutamate or H2Pte-Glu). Also catalyzes successive additions of L-glutamate to tetrahydrofolate or 10-formyltetrahydrofolate or 5,10-methylenetetrahydrofolate, leading to folylpolyglutamate derivatives.</text>
</comment>
<dbReference type="InterPro" id="IPR036565">
    <property type="entry name" value="Mur-like_cat_sf"/>
</dbReference>
<evidence type="ECO:0000256" key="13">
    <source>
        <dbReference type="ARBA" id="ARBA00022909"/>
    </source>
</evidence>
<dbReference type="EMBL" id="MLAA01000025">
    <property type="protein sequence ID" value="OOF69630.1"/>
    <property type="molecule type" value="Genomic_DNA"/>
</dbReference>
<comment type="caution">
    <text evidence="24">The sequence shown here is derived from an EMBL/GenBank/DDBJ whole genome shotgun (WGS) entry which is preliminary data.</text>
</comment>
<gene>
    <name evidence="24" type="ORF">BKG89_06430</name>
</gene>
<dbReference type="Pfam" id="PF02875">
    <property type="entry name" value="Mur_ligase_C"/>
    <property type="match status" value="1"/>
</dbReference>
<dbReference type="InterPro" id="IPR018109">
    <property type="entry name" value="Folylpolyglutamate_synth_CS"/>
</dbReference>
<evidence type="ECO:0000313" key="24">
    <source>
        <dbReference type="EMBL" id="OOF69630.1"/>
    </source>
</evidence>
<evidence type="ECO:0000256" key="1">
    <source>
        <dbReference type="ARBA" id="ARBA00002714"/>
    </source>
</evidence>
<evidence type="ECO:0000256" key="7">
    <source>
        <dbReference type="ARBA" id="ARBA00019357"/>
    </source>
</evidence>
<keyword evidence="25" id="KW-1185">Reference proteome</keyword>
<feature type="domain" description="Mur ligase central" evidence="23">
    <location>
        <begin position="55"/>
        <end position="218"/>
    </location>
</feature>
<dbReference type="Gene3D" id="3.40.1190.10">
    <property type="entry name" value="Mur-like, catalytic domain"/>
    <property type="match status" value="1"/>
</dbReference>
<protein>
    <recommendedName>
        <fullName evidence="7">Dihydrofolate synthase/folylpolyglutamate synthase</fullName>
        <ecNumber evidence="5">6.3.2.12</ecNumber>
        <ecNumber evidence="6">6.3.2.17</ecNumber>
    </recommendedName>
    <alternativeName>
        <fullName evidence="16">Folylpoly-gamma-glutamate synthetase-dihydrofolate synthetase</fullName>
    </alternativeName>
    <alternativeName>
        <fullName evidence="14">Folylpolyglutamate synthetase</fullName>
    </alternativeName>
    <alternativeName>
        <fullName evidence="15">Tetrahydrofolylpolyglutamate synthase</fullName>
    </alternativeName>
</protein>